<dbReference type="SMART" id="SM00388">
    <property type="entry name" value="HisKA"/>
    <property type="match status" value="1"/>
</dbReference>
<keyword evidence="4" id="KW-1003">Cell membrane</keyword>
<evidence type="ECO:0000256" key="13">
    <source>
        <dbReference type="PROSITE-ProRule" id="PRU00169"/>
    </source>
</evidence>
<dbReference type="Proteomes" id="UP001168528">
    <property type="component" value="Unassembled WGS sequence"/>
</dbReference>
<dbReference type="CDD" id="cd17546">
    <property type="entry name" value="REC_hyHK_CKI1_RcsC-like"/>
    <property type="match status" value="1"/>
</dbReference>
<feature type="domain" description="HPt" evidence="17">
    <location>
        <begin position="770"/>
        <end position="865"/>
    </location>
</feature>
<sequence>MNKFIKLWNRFSYIGLNNTHSYLSNRKIILCNQLGFLVVINTVLYDVFLIAFHIHSLIFLHTLCIGIYLFVFWLNRKGHYTYAKYFLLFTACTEIFYDSLLLGMEAGIYLCYFPLVCAALVLFDYREMDKSLLVLSVSLVSLFALHLPVKLNSWIIPLSPTKLDILYSYSLLTSLLLTILCLYHLIKANYFVENELTSTVLTEESLNKVLTHREEELKTNLEHLSKLTREIDAEKAKLSAIVENANHYIWSLDSEYKLTYYNSRYKKLFYYRFGADIKTGDNFISLLPPKIARQWKGFYDRALAGDKFSVELPGENFYKEVFFNPIIDKDKKVVGVTTFMQNINDRKVAEIELIAAKEMAEQATRIKSDFLSNMSHEIRTPMNAVLGLSNLLLEQNPRPDQVELLKVLRFSSENLLALINDILDLQKIEAGKILFEEATFNIKDLLHTIIYAFTFNAAEKGISITLHTDKNIPEVLTGDPVRLTQVLNNLLSNAIKFTNAGSIKLHVSLTASQGTSCNLSFSVTDTGIGIPAEKLEKIFLAFEQAEPDTTKKYGGTGLGLAISKKLIELQNGKIWVNSLEGIGSTFGFCLPFRTDAAKAAYNLSGQASMKTDLGHIRLLLVEDNQVNIMVAQKFLQKWNITADVAEDGRQALEKVQQKTYDLVLMDLQMPVMNGLEAASAIRRLSGEYEKLSIIALTADVSADIKQKIKEAGMNHYLAKPFHPTDLYQVIVSCTVPVADKPVESSSPAVEPENKAKELNYQQIQKLAEGDKQFMQELLDACLNNISELQGSYTSSMHSKNVDGLRDSMHKFKSLLQLLDLAQLHELLEQSKQVLQTKQDNGEVISQLIKQTEEECSWVKTELSRYKAIQEKEAVNPH</sequence>
<keyword evidence="8 18" id="KW-0067">ATP-binding</keyword>
<feature type="transmembrane region" description="Helical" evidence="14">
    <location>
        <begin position="106"/>
        <end position="125"/>
    </location>
</feature>
<dbReference type="SMART" id="SM00448">
    <property type="entry name" value="REC"/>
    <property type="match status" value="1"/>
</dbReference>
<evidence type="ECO:0000259" key="15">
    <source>
        <dbReference type="PROSITE" id="PS50109"/>
    </source>
</evidence>
<evidence type="ECO:0000256" key="5">
    <source>
        <dbReference type="ARBA" id="ARBA00022553"/>
    </source>
</evidence>
<evidence type="ECO:0000256" key="3">
    <source>
        <dbReference type="ARBA" id="ARBA00012438"/>
    </source>
</evidence>
<dbReference type="InterPro" id="IPR036097">
    <property type="entry name" value="HisK_dim/P_sf"/>
</dbReference>
<keyword evidence="5 13" id="KW-0597">Phosphoprotein</keyword>
<dbReference type="EC" id="2.7.13.3" evidence="3"/>
<evidence type="ECO:0000256" key="7">
    <source>
        <dbReference type="ARBA" id="ARBA00022741"/>
    </source>
</evidence>
<dbReference type="PANTHER" id="PTHR45339:SF1">
    <property type="entry name" value="HYBRID SIGNAL TRANSDUCTION HISTIDINE KINASE J"/>
    <property type="match status" value="1"/>
</dbReference>
<dbReference type="InterPro" id="IPR036890">
    <property type="entry name" value="HATPase_C_sf"/>
</dbReference>
<dbReference type="PANTHER" id="PTHR45339">
    <property type="entry name" value="HYBRID SIGNAL TRANSDUCTION HISTIDINE KINASE J"/>
    <property type="match status" value="1"/>
</dbReference>
<organism evidence="18 19">
    <name type="scientific">Rhodocytophaga aerolata</name>
    <dbReference type="NCBI Taxonomy" id="455078"/>
    <lineage>
        <taxon>Bacteria</taxon>
        <taxon>Pseudomonadati</taxon>
        <taxon>Bacteroidota</taxon>
        <taxon>Cytophagia</taxon>
        <taxon>Cytophagales</taxon>
        <taxon>Rhodocytophagaceae</taxon>
        <taxon>Rhodocytophaga</taxon>
    </lineage>
</organism>
<accession>A0ABT8R0K4</accession>
<dbReference type="InterPro" id="IPR000014">
    <property type="entry name" value="PAS"/>
</dbReference>
<dbReference type="InterPro" id="IPR004358">
    <property type="entry name" value="Sig_transdc_His_kin-like_C"/>
</dbReference>
<dbReference type="Pfam" id="PF00512">
    <property type="entry name" value="HisKA"/>
    <property type="match status" value="1"/>
</dbReference>
<dbReference type="PRINTS" id="PR00344">
    <property type="entry name" value="BCTRLSENSOR"/>
</dbReference>
<comment type="catalytic activity">
    <reaction evidence="1">
        <text>ATP + protein L-histidine = ADP + protein N-phospho-L-histidine.</text>
        <dbReference type="EC" id="2.7.13.3"/>
    </reaction>
</comment>
<evidence type="ECO:0000259" key="16">
    <source>
        <dbReference type="PROSITE" id="PS50110"/>
    </source>
</evidence>
<evidence type="ECO:0000313" key="18">
    <source>
        <dbReference type="EMBL" id="MDO1444848.1"/>
    </source>
</evidence>
<comment type="caution">
    <text evidence="18">The sequence shown here is derived from an EMBL/GenBank/DDBJ whole genome shotgun (WGS) entry which is preliminary data.</text>
</comment>
<dbReference type="Gene3D" id="1.20.120.160">
    <property type="entry name" value="HPT domain"/>
    <property type="match status" value="1"/>
</dbReference>
<evidence type="ECO:0000256" key="4">
    <source>
        <dbReference type="ARBA" id="ARBA00022475"/>
    </source>
</evidence>
<proteinExistence type="predicted"/>
<evidence type="ECO:0000256" key="14">
    <source>
        <dbReference type="SAM" id="Phobius"/>
    </source>
</evidence>
<evidence type="ECO:0000256" key="8">
    <source>
        <dbReference type="ARBA" id="ARBA00022840"/>
    </source>
</evidence>
<feature type="modified residue" description="Phosphohistidine" evidence="12">
    <location>
        <position position="809"/>
    </location>
</feature>
<dbReference type="EMBL" id="JAUKPO010000001">
    <property type="protein sequence ID" value="MDO1444848.1"/>
    <property type="molecule type" value="Genomic_DNA"/>
</dbReference>
<dbReference type="InterPro" id="IPR003661">
    <property type="entry name" value="HisK_dim/P_dom"/>
</dbReference>
<dbReference type="Pfam" id="PF02518">
    <property type="entry name" value="HATPase_c"/>
    <property type="match status" value="1"/>
</dbReference>
<dbReference type="InterPro" id="IPR001789">
    <property type="entry name" value="Sig_transdc_resp-reg_receiver"/>
</dbReference>
<dbReference type="CDD" id="cd00082">
    <property type="entry name" value="HisKA"/>
    <property type="match status" value="1"/>
</dbReference>
<dbReference type="SUPFAM" id="SSF52172">
    <property type="entry name" value="CheY-like"/>
    <property type="match status" value="1"/>
</dbReference>
<dbReference type="RefSeq" id="WP_302035650.1">
    <property type="nucleotide sequence ID" value="NZ_JAUKPO010000001.1"/>
</dbReference>
<dbReference type="Gene3D" id="1.10.287.130">
    <property type="match status" value="1"/>
</dbReference>
<feature type="transmembrane region" description="Helical" evidence="14">
    <location>
        <begin position="169"/>
        <end position="186"/>
    </location>
</feature>
<dbReference type="SUPFAM" id="SSF55785">
    <property type="entry name" value="PYP-like sensor domain (PAS domain)"/>
    <property type="match status" value="1"/>
</dbReference>
<dbReference type="Gene3D" id="3.30.565.10">
    <property type="entry name" value="Histidine kinase-like ATPase, C-terminal domain"/>
    <property type="match status" value="1"/>
</dbReference>
<evidence type="ECO:0000256" key="10">
    <source>
        <dbReference type="ARBA" id="ARBA00023012"/>
    </source>
</evidence>
<dbReference type="CDD" id="cd16922">
    <property type="entry name" value="HATPase_EvgS-ArcB-TorS-like"/>
    <property type="match status" value="1"/>
</dbReference>
<feature type="transmembrane region" description="Helical" evidence="14">
    <location>
        <begin position="132"/>
        <end position="149"/>
    </location>
</feature>
<dbReference type="GO" id="GO:0005524">
    <property type="term" value="F:ATP binding"/>
    <property type="evidence" value="ECO:0007669"/>
    <property type="project" value="UniProtKB-KW"/>
</dbReference>
<evidence type="ECO:0000256" key="11">
    <source>
        <dbReference type="ARBA" id="ARBA00023136"/>
    </source>
</evidence>
<dbReference type="Pfam" id="PF00072">
    <property type="entry name" value="Response_reg"/>
    <property type="match status" value="1"/>
</dbReference>
<evidence type="ECO:0000259" key="17">
    <source>
        <dbReference type="PROSITE" id="PS50894"/>
    </source>
</evidence>
<evidence type="ECO:0000256" key="12">
    <source>
        <dbReference type="PROSITE-ProRule" id="PRU00110"/>
    </source>
</evidence>
<dbReference type="PROSITE" id="PS50110">
    <property type="entry name" value="RESPONSE_REGULATORY"/>
    <property type="match status" value="1"/>
</dbReference>
<dbReference type="Gene3D" id="3.40.50.2300">
    <property type="match status" value="1"/>
</dbReference>
<dbReference type="NCBIfam" id="TIGR00229">
    <property type="entry name" value="sensory_box"/>
    <property type="match status" value="1"/>
</dbReference>
<dbReference type="InterPro" id="IPR003594">
    <property type="entry name" value="HATPase_dom"/>
</dbReference>
<dbReference type="PROSITE" id="PS50109">
    <property type="entry name" value="HIS_KIN"/>
    <property type="match status" value="1"/>
</dbReference>
<evidence type="ECO:0000256" key="2">
    <source>
        <dbReference type="ARBA" id="ARBA00004651"/>
    </source>
</evidence>
<protein>
    <recommendedName>
        <fullName evidence="3">histidine kinase</fullName>
        <ecNumber evidence="3">2.7.13.3</ecNumber>
    </recommendedName>
</protein>
<keyword evidence="6 14" id="KW-0812">Transmembrane</keyword>
<dbReference type="InterPro" id="IPR005467">
    <property type="entry name" value="His_kinase_dom"/>
</dbReference>
<keyword evidence="10" id="KW-0902">Two-component regulatory system</keyword>
<gene>
    <name evidence="18" type="ORF">Q0590_01230</name>
</gene>
<reference evidence="18" key="1">
    <citation type="submission" date="2023-07" db="EMBL/GenBank/DDBJ databases">
        <title>The genome sequence of Rhodocytophaga aerolata KACC 12507.</title>
        <authorList>
            <person name="Zhang X."/>
        </authorList>
    </citation>
    <scope>NUCLEOTIDE SEQUENCE</scope>
    <source>
        <strain evidence="18">KACC 12507</strain>
    </source>
</reference>
<dbReference type="SMART" id="SM00387">
    <property type="entry name" value="HATPase_c"/>
    <property type="match status" value="1"/>
</dbReference>
<evidence type="ECO:0000256" key="9">
    <source>
        <dbReference type="ARBA" id="ARBA00022989"/>
    </source>
</evidence>
<feature type="modified residue" description="4-aspartylphosphate" evidence="13">
    <location>
        <position position="666"/>
    </location>
</feature>
<keyword evidence="7" id="KW-0547">Nucleotide-binding</keyword>
<dbReference type="SUPFAM" id="SSF47226">
    <property type="entry name" value="Histidine-containing phosphotransfer domain, HPT domain"/>
    <property type="match status" value="1"/>
</dbReference>
<feature type="transmembrane region" description="Helical" evidence="14">
    <location>
        <begin position="58"/>
        <end position="75"/>
    </location>
</feature>
<comment type="subcellular location">
    <subcellularLocation>
        <location evidence="2">Cell membrane</location>
        <topology evidence="2">Multi-pass membrane protein</topology>
    </subcellularLocation>
</comment>
<evidence type="ECO:0000256" key="6">
    <source>
        <dbReference type="ARBA" id="ARBA00022692"/>
    </source>
</evidence>
<dbReference type="InterPro" id="IPR035965">
    <property type="entry name" value="PAS-like_dom_sf"/>
</dbReference>
<feature type="domain" description="Response regulatory" evidence="16">
    <location>
        <begin position="617"/>
        <end position="734"/>
    </location>
</feature>
<dbReference type="Gene3D" id="3.30.450.20">
    <property type="entry name" value="PAS domain"/>
    <property type="match status" value="1"/>
</dbReference>
<keyword evidence="9 14" id="KW-1133">Transmembrane helix</keyword>
<dbReference type="SUPFAM" id="SSF55874">
    <property type="entry name" value="ATPase domain of HSP90 chaperone/DNA topoisomerase II/histidine kinase"/>
    <property type="match status" value="1"/>
</dbReference>
<name>A0ABT8R0K4_9BACT</name>
<feature type="transmembrane region" description="Helical" evidence="14">
    <location>
        <begin position="34"/>
        <end position="52"/>
    </location>
</feature>
<dbReference type="SUPFAM" id="SSF47384">
    <property type="entry name" value="Homodimeric domain of signal transducing histidine kinase"/>
    <property type="match status" value="1"/>
</dbReference>
<evidence type="ECO:0000256" key="1">
    <source>
        <dbReference type="ARBA" id="ARBA00000085"/>
    </source>
</evidence>
<dbReference type="InterPro" id="IPR011006">
    <property type="entry name" value="CheY-like_superfamily"/>
</dbReference>
<dbReference type="PROSITE" id="PS50894">
    <property type="entry name" value="HPT"/>
    <property type="match status" value="1"/>
</dbReference>
<keyword evidence="11 14" id="KW-0472">Membrane</keyword>
<evidence type="ECO:0000313" key="19">
    <source>
        <dbReference type="Proteomes" id="UP001168528"/>
    </source>
</evidence>
<feature type="domain" description="Histidine kinase" evidence="15">
    <location>
        <begin position="373"/>
        <end position="594"/>
    </location>
</feature>
<dbReference type="InterPro" id="IPR036641">
    <property type="entry name" value="HPT_dom_sf"/>
</dbReference>
<dbReference type="InterPro" id="IPR008207">
    <property type="entry name" value="Sig_transdc_His_kin_Hpt_dom"/>
</dbReference>
<keyword evidence="19" id="KW-1185">Reference proteome</keyword>